<name>A0A812CHK6_ACAPH</name>
<reference evidence="2" key="1">
    <citation type="submission" date="2021-01" db="EMBL/GenBank/DDBJ databases">
        <authorList>
            <person name="Li R."/>
            <person name="Bekaert M."/>
        </authorList>
    </citation>
    <scope>NUCLEOTIDE SEQUENCE</scope>
    <source>
        <strain evidence="2">Farmed</strain>
    </source>
</reference>
<dbReference type="Proteomes" id="UP000597762">
    <property type="component" value="Unassembled WGS sequence"/>
</dbReference>
<dbReference type="AlphaFoldDB" id="A0A812CHK6"/>
<organism evidence="2 3">
    <name type="scientific">Acanthosepion pharaonis</name>
    <name type="common">Pharaoh cuttlefish</name>
    <name type="synonym">Sepia pharaonis</name>
    <dbReference type="NCBI Taxonomy" id="158019"/>
    <lineage>
        <taxon>Eukaryota</taxon>
        <taxon>Metazoa</taxon>
        <taxon>Spiralia</taxon>
        <taxon>Lophotrochozoa</taxon>
        <taxon>Mollusca</taxon>
        <taxon>Cephalopoda</taxon>
        <taxon>Coleoidea</taxon>
        <taxon>Decapodiformes</taxon>
        <taxon>Sepiida</taxon>
        <taxon>Sepiina</taxon>
        <taxon>Sepiidae</taxon>
        <taxon>Acanthosepion</taxon>
    </lineage>
</organism>
<evidence type="ECO:0000256" key="1">
    <source>
        <dbReference type="SAM" id="Phobius"/>
    </source>
</evidence>
<dbReference type="EMBL" id="CAHIKZ030001523">
    <property type="protein sequence ID" value="CAE1266946.1"/>
    <property type="molecule type" value="Genomic_DNA"/>
</dbReference>
<gene>
    <name evidence="2" type="ORF">SPHA_35401</name>
</gene>
<keyword evidence="3" id="KW-1185">Reference proteome</keyword>
<comment type="caution">
    <text evidence="2">The sequence shown here is derived from an EMBL/GenBank/DDBJ whole genome shotgun (WGS) entry which is preliminary data.</text>
</comment>
<protein>
    <submittedName>
        <fullName evidence="2">Uncharacterized protein</fullName>
    </submittedName>
</protein>
<sequence length="205" mass="23739">MVKAILQEFPDNQSLSESAVSIRPQVIARTGYFDQPENLSWFAASVLLLTLLQVIVVLLLYRWLSKKCSKDNETGKEEKVHFSTKKTVVLPEEKKKEKDEVAEISTVKNIISGRPSNFDEKTWETSNISRYDFWNAGKIEGDSYLSLESSSGEMSMPLQSNKRITPLDTEDHNKRFLTESRWEMQKKPKPYSQFTRDRIINAWLN</sequence>
<evidence type="ECO:0000313" key="3">
    <source>
        <dbReference type="Proteomes" id="UP000597762"/>
    </source>
</evidence>
<evidence type="ECO:0000313" key="2">
    <source>
        <dbReference type="EMBL" id="CAE1266946.1"/>
    </source>
</evidence>
<keyword evidence="1" id="KW-1133">Transmembrane helix</keyword>
<feature type="transmembrane region" description="Helical" evidence="1">
    <location>
        <begin position="39"/>
        <end position="61"/>
    </location>
</feature>
<proteinExistence type="predicted"/>
<keyword evidence="1" id="KW-0472">Membrane</keyword>
<keyword evidence="1" id="KW-0812">Transmembrane</keyword>
<accession>A0A812CHK6</accession>